<dbReference type="AlphaFoldDB" id="A0A7S4ARE0"/>
<sequence>MRTSFRIFLFNILFVGTARTSVSEAFSIDRFATARSRLYQDEAPSRLPLYPQRVEESDFRTPAASFTFTRCAAVPPITSEFVQSEWNEGGDLKKLSYLDIISNTAPIPNSPDQDQDLIYLGAKEESLAQAHRIQQAYREWCEFYGKIPSRERLGVFASNFLAVQEFHEKTGRPLVLNQFADLTEEEYLQGTEQSTSGDKNKSTVPETLSEDRIRSAYREWCEYYGRSWDEMRLPTFTSNFITVEKYHQHTKKPCVLNEFADMTEREYDEHLATADHFNTPENAGFAVDDNSSPSQEDPITSDLDLDPDLPSSPIDSLQLNEMQPSILSSQTQEVQSSNSNIHASSDISDTSSYTDEVLSELQSTVVSLTAMVNDMASATQMVIPQTQAQPLDSLVIDVLQQQDNSIGQLEMSIEGLHEIQMQSSDLIELVSNNQKQMTDMMTAVQSEIAVLQEEQKVTNKNYGLLLARIEELEAAVAKHDINDPSLNKVLVLARATATTGKMMVEVRPNIPAIAANPIYKNR</sequence>
<protein>
    <recommendedName>
        <fullName evidence="3">Cathepsin propeptide inhibitor domain-containing protein</fullName>
    </recommendedName>
</protein>
<evidence type="ECO:0000313" key="4">
    <source>
        <dbReference type="EMBL" id="CAE0724359.1"/>
    </source>
</evidence>
<proteinExistence type="predicted"/>
<feature type="compositionally biased region" description="Polar residues" evidence="1">
    <location>
        <begin position="318"/>
        <end position="343"/>
    </location>
</feature>
<feature type="compositionally biased region" description="Polar residues" evidence="1">
    <location>
        <begin position="190"/>
        <end position="206"/>
    </location>
</feature>
<dbReference type="EMBL" id="HBIX01024811">
    <property type="protein sequence ID" value="CAE0724359.1"/>
    <property type="molecule type" value="Transcribed_RNA"/>
</dbReference>
<feature type="chain" id="PRO_5030924001" description="Cathepsin propeptide inhibitor domain-containing protein" evidence="2">
    <location>
        <begin position="26"/>
        <end position="522"/>
    </location>
</feature>
<gene>
    <name evidence="4" type="ORF">PAUS00366_LOCUS17115</name>
</gene>
<keyword evidence="2" id="KW-0732">Signal</keyword>
<evidence type="ECO:0000259" key="3">
    <source>
        <dbReference type="SMART" id="SM00848"/>
    </source>
</evidence>
<feature type="compositionally biased region" description="Low complexity" evidence="1">
    <location>
        <begin position="297"/>
        <end position="317"/>
    </location>
</feature>
<feature type="signal peptide" evidence="2">
    <location>
        <begin position="1"/>
        <end position="25"/>
    </location>
</feature>
<feature type="region of interest" description="Disordered" evidence="1">
    <location>
        <begin position="278"/>
        <end position="348"/>
    </location>
</feature>
<feature type="region of interest" description="Disordered" evidence="1">
    <location>
        <begin position="188"/>
        <end position="208"/>
    </location>
</feature>
<name>A0A7S4ARE0_9STRA</name>
<dbReference type="InterPro" id="IPR013201">
    <property type="entry name" value="Prot_inhib_I29"/>
</dbReference>
<accession>A0A7S4ARE0</accession>
<evidence type="ECO:0000256" key="2">
    <source>
        <dbReference type="SAM" id="SignalP"/>
    </source>
</evidence>
<reference evidence="4" key="1">
    <citation type="submission" date="2021-01" db="EMBL/GenBank/DDBJ databases">
        <authorList>
            <person name="Corre E."/>
            <person name="Pelletier E."/>
            <person name="Niang G."/>
            <person name="Scheremetjew M."/>
            <person name="Finn R."/>
            <person name="Kale V."/>
            <person name="Holt S."/>
            <person name="Cochrane G."/>
            <person name="Meng A."/>
            <person name="Brown T."/>
            <person name="Cohen L."/>
        </authorList>
    </citation>
    <scope>NUCLEOTIDE SEQUENCE</scope>
    <source>
        <strain evidence="4">10249 10 AB</strain>
    </source>
</reference>
<organism evidence="4">
    <name type="scientific">Pseudo-nitzschia australis</name>
    <dbReference type="NCBI Taxonomy" id="44445"/>
    <lineage>
        <taxon>Eukaryota</taxon>
        <taxon>Sar</taxon>
        <taxon>Stramenopiles</taxon>
        <taxon>Ochrophyta</taxon>
        <taxon>Bacillariophyta</taxon>
        <taxon>Bacillariophyceae</taxon>
        <taxon>Bacillariophycidae</taxon>
        <taxon>Bacillariales</taxon>
        <taxon>Bacillariaceae</taxon>
        <taxon>Pseudo-nitzschia</taxon>
    </lineage>
</organism>
<dbReference type="Gene3D" id="1.10.287.2250">
    <property type="match status" value="2"/>
</dbReference>
<feature type="domain" description="Cathepsin propeptide inhibitor" evidence="3">
    <location>
        <begin position="217"/>
        <end position="267"/>
    </location>
</feature>
<evidence type="ECO:0000256" key="1">
    <source>
        <dbReference type="SAM" id="MobiDB-lite"/>
    </source>
</evidence>
<feature type="domain" description="Cathepsin propeptide inhibitor" evidence="3">
    <location>
        <begin position="137"/>
        <end position="187"/>
    </location>
</feature>
<dbReference type="SMART" id="SM00848">
    <property type="entry name" value="Inhibitor_I29"/>
    <property type="match status" value="2"/>
</dbReference>